<keyword evidence="3" id="KW-1185">Reference proteome</keyword>
<organism evidence="2 3">
    <name type="scientific">Actinomadura syzygii</name>
    <dbReference type="NCBI Taxonomy" id="1427538"/>
    <lineage>
        <taxon>Bacteria</taxon>
        <taxon>Bacillati</taxon>
        <taxon>Actinomycetota</taxon>
        <taxon>Actinomycetes</taxon>
        <taxon>Streptosporangiales</taxon>
        <taxon>Thermomonosporaceae</taxon>
        <taxon>Actinomadura</taxon>
    </lineage>
</organism>
<accession>A0A5D0TUW1</accession>
<comment type="caution">
    <text evidence="2">The sequence shown here is derived from an EMBL/GenBank/DDBJ whole genome shotgun (WGS) entry which is preliminary data.</text>
</comment>
<proteinExistence type="predicted"/>
<reference evidence="2 3" key="1">
    <citation type="submission" date="2019-08" db="EMBL/GenBank/DDBJ databases">
        <title>Actinomadura sp. nov. CYP1-5 isolated from mountain soil.</title>
        <authorList>
            <person name="Songsumanus A."/>
            <person name="Kuncharoen N."/>
            <person name="Kudo T."/>
            <person name="Yuki M."/>
            <person name="Igarashi Y."/>
            <person name="Tanasupawat S."/>
        </authorList>
    </citation>
    <scope>NUCLEOTIDE SEQUENCE [LARGE SCALE GENOMIC DNA]</scope>
    <source>
        <strain evidence="2 3">GKU157</strain>
    </source>
</reference>
<feature type="compositionally biased region" description="Low complexity" evidence="1">
    <location>
        <begin position="1"/>
        <end position="23"/>
    </location>
</feature>
<dbReference type="Proteomes" id="UP000322634">
    <property type="component" value="Unassembled WGS sequence"/>
</dbReference>
<feature type="compositionally biased region" description="Polar residues" evidence="1">
    <location>
        <begin position="51"/>
        <end position="63"/>
    </location>
</feature>
<evidence type="ECO:0000313" key="3">
    <source>
        <dbReference type="Proteomes" id="UP000322634"/>
    </source>
</evidence>
<sequence length="63" mass="6371">MSTATLDPALADLQPPAAAATPTSGGLFTGRLVLTVQTPAEAHETKKRSGSSDGAQTYDTPVT</sequence>
<protein>
    <submittedName>
        <fullName evidence="2">Uncharacterized protein</fullName>
    </submittedName>
</protein>
<gene>
    <name evidence="2" type="ORF">FXF65_37760</name>
</gene>
<dbReference type="OrthoDB" id="3482784at2"/>
<feature type="region of interest" description="Disordered" evidence="1">
    <location>
        <begin position="1"/>
        <end position="26"/>
    </location>
</feature>
<evidence type="ECO:0000313" key="2">
    <source>
        <dbReference type="EMBL" id="TYC08639.1"/>
    </source>
</evidence>
<feature type="region of interest" description="Disordered" evidence="1">
    <location>
        <begin position="39"/>
        <end position="63"/>
    </location>
</feature>
<dbReference type="AlphaFoldDB" id="A0A5D0TUW1"/>
<dbReference type="RefSeq" id="WP_148354976.1">
    <property type="nucleotide sequence ID" value="NZ_JBHSBF010000002.1"/>
</dbReference>
<dbReference type="EMBL" id="VSFF01000016">
    <property type="protein sequence ID" value="TYC08639.1"/>
    <property type="molecule type" value="Genomic_DNA"/>
</dbReference>
<name>A0A5D0TUW1_9ACTN</name>
<evidence type="ECO:0000256" key="1">
    <source>
        <dbReference type="SAM" id="MobiDB-lite"/>
    </source>
</evidence>